<accession>A0A4U8Q3Z0</accession>
<feature type="compositionally biased region" description="Basic and acidic residues" evidence="1">
    <location>
        <begin position="300"/>
        <end position="324"/>
    </location>
</feature>
<dbReference type="Gene3D" id="2.60.40.680">
    <property type="match status" value="1"/>
</dbReference>
<feature type="compositionally biased region" description="Low complexity" evidence="1">
    <location>
        <begin position="546"/>
        <end position="566"/>
    </location>
</feature>
<feature type="region of interest" description="Disordered" evidence="1">
    <location>
        <begin position="487"/>
        <end position="573"/>
    </location>
</feature>
<comment type="caution">
    <text evidence="3">The sequence shown here is derived from an EMBL/GenBank/DDBJ whole genome shotgun (WGS) entry which is preliminary data.</text>
</comment>
<evidence type="ECO:0000256" key="2">
    <source>
        <dbReference type="SAM" id="SignalP"/>
    </source>
</evidence>
<evidence type="ECO:0000256" key="1">
    <source>
        <dbReference type="SAM" id="MobiDB-lite"/>
    </source>
</evidence>
<feature type="compositionally biased region" description="Low complexity" evidence="1">
    <location>
        <begin position="351"/>
        <end position="361"/>
    </location>
</feature>
<dbReference type="Proteomes" id="UP000306509">
    <property type="component" value="Unassembled WGS sequence"/>
</dbReference>
<dbReference type="EMBL" id="QGQD01000077">
    <property type="protein sequence ID" value="TLC99098.1"/>
    <property type="molecule type" value="Genomic_DNA"/>
</dbReference>
<feature type="chain" id="PRO_5020629441" description="LPXTG cell wall anchor domain-containing protein" evidence="2">
    <location>
        <begin position="27"/>
        <end position="597"/>
    </location>
</feature>
<sequence length="597" mass="66708" precursor="true">MKSKKWLVQGMAILIMVVLFSVTVFAADHQISAANTEKENPLEHSLYIRGQEEEELLTSVSEEEWKALKKEGKRDKQETAFVVFQSQKAPTEEVTQTDISELVTETETVVESQKTNLPVSDEVYEKSTEIQNSEPGETYEVKSEAEMSEPGEASEVITEAQMSEPDETYDETAAKTQMSEADETYEETANTRMLKENELPVKIPETEMMETSNPVKTVNLTKKQKKYIKKVSDIFTEVVVIFNGCSPEDELFLTEYPNVIVKVLEKEVKETDLEDIMKALNIEETRNDYNHHIDEIRVNRSEGVESESEKPKILNKETRKDSSLEKISASENPITLVDGGGLPSVRAASSNNNDTDTGNNKNNEITLTFTIDDMTAGEDMLIATCAISSKKEITNGKLTFTYDKNIMTLESADTEDLEAYDNNDMTCQINDANNGAATEGTIEMTISSAQGVKLEGDMLYLYFDLKSMAKMGDVYEIKLEVNEMKNGSEDLPTNVRQSSYTVKEEDELENEEEEDDGSDGGVDDGEDDDESEPETQRTQAANKSNTTTSESGTKKTTTTATKTAPKTGDETNTALWLIMGLASMLTVRYTYRKKRNA</sequence>
<dbReference type="AlphaFoldDB" id="A0A4U8Q3Z0"/>
<organism evidence="3 4">
    <name type="scientific">Robinsoniella peoriensis</name>
    <dbReference type="NCBI Taxonomy" id="180332"/>
    <lineage>
        <taxon>Bacteria</taxon>
        <taxon>Bacillati</taxon>
        <taxon>Bacillota</taxon>
        <taxon>Clostridia</taxon>
        <taxon>Lachnospirales</taxon>
        <taxon>Lachnospiraceae</taxon>
        <taxon>Robinsoniella</taxon>
    </lineage>
</organism>
<evidence type="ECO:0000313" key="3">
    <source>
        <dbReference type="EMBL" id="TLC99098.1"/>
    </source>
</evidence>
<gene>
    <name evidence="3" type="ORF">DSM106044_04079</name>
</gene>
<name>A0A4U8Q3Z0_9FIRM</name>
<feature type="compositionally biased region" description="Polar residues" evidence="1">
    <location>
        <begin position="536"/>
        <end position="545"/>
    </location>
</feature>
<dbReference type="NCBIfam" id="TIGR01167">
    <property type="entry name" value="LPXTG_anchor"/>
    <property type="match status" value="1"/>
</dbReference>
<evidence type="ECO:0000313" key="4">
    <source>
        <dbReference type="Proteomes" id="UP000306509"/>
    </source>
</evidence>
<protein>
    <recommendedName>
        <fullName evidence="5">LPXTG cell wall anchor domain-containing protein</fullName>
    </recommendedName>
</protein>
<proteinExistence type="predicted"/>
<feature type="signal peptide" evidence="2">
    <location>
        <begin position="1"/>
        <end position="26"/>
    </location>
</feature>
<feature type="compositionally biased region" description="Acidic residues" evidence="1">
    <location>
        <begin position="504"/>
        <end position="533"/>
    </location>
</feature>
<feature type="region of interest" description="Disordered" evidence="1">
    <location>
        <begin position="300"/>
        <end position="361"/>
    </location>
</feature>
<dbReference type="RefSeq" id="WP_138003529.1">
    <property type="nucleotide sequence ID" value="NZ_QGQD01000077.1"/>
</dbReference>
<keyword evidence="2" id="KW-0732">Signal</keyword>
<keyword evidence="4" id="KW-1185">Reference proteome</keyword>
<reference evidence="3 4" key="1">
    <citation type="journal article" date="2019" name="Anaerobe">
        <title>Detection of Robinsoniella peoriensis in multiple bone samples of a trauma patient.</title>
        <authorList>
            <person name="Schrottner P."/>
            <person name="Hartwich K."/>
            <person name="Bunk B."/>
            <person name="Schober I."/>
            <person name="Helbig S."/>
            <person name="Rudolph W.W."/>
            <person name="Gunzer F."/>
        </authorList>
    </citation>
    <scope>NUCLEOTIDE SEQUENCE [LARGE SCALE GENOMIC DNA]</scope>
    <source>
        <strain evidence="3 4">DSM 106044</strain>
    </source>
</reference>
<evidence type="ECO:0008006" key="5">
    <source>
        <dbReference type="Google" id="ProtNLM"/>
    </source>
</evidence>